<name>X1L4C1_9ZZZZ</name>
<organism evidence="1">
    <name type="scientific">marine sediment metagenome</name>
    <dbReference type="NCBI Taxonomy" id="412755"/>
    <lineage>
        <taxon>unclassified sequences</taxon>
        <taxon>metagenomes</taxon>
        <taxon>ecological metagenomes</taxon>
    </lineage>
</organism>
<proteinExistence type="predicted"/>
<dbReference type="EMBL" id="BARV01005356">
    <property type="protein sequence ID" value="GAI14202.1"/>
    <property type="molecule type" value="Genomic_DNA"/>
</dbReference>
<protein>
    <submittedName>
        <fullName evidence="1">Uncharacterized protein</fullName>
    </submittedName>
</protein>
<gene>
    <name evidence="1" type="ORF">S06H3_11192</name>
</gene>
<comment type="caution">
    <text evidence="1">The sequence shown here is derived from an EMBL/GenBank/DDBJ whole genome shotgun (WGS) entry which is preliminary data.</text>
</comment>
<accession>X1L4C1</accession>
<sequence length="65" mass="7401">MSEVKRSFDGVWTLEGDELHLDIPQLLLVSRLENTQENRDLAVRIAAKLAANYLPYALITITRAF</sequence>
<dbReference type="AlphaFoldDB" id="X1L4C1"/>
<evidence type="ECO:0000313" key="1">
    <source>
        <dbReference type="EMBL" id="GAI14202.1"/>
    </source>
</evidence>
<reference evidence="1" key="1">
    <citation type="journal article" date="2014" name="Front. Microbiol.">
        <title>High frequency of phylogenetically diverse reductive dehalogenase-homologous genes in deep subseafloor sedimentary metagenomes.</title>
        <authorList>
            <person name="Kawai M."/>
            <person name="Futagami T."/>
            <person name="Toyoda A."/>
            <person name="Takaki Y."/>
            <person name="Nishi S."/>
            <person name="Hori S."/>
            <person name="Arai W."/>
            <person name="Tsubouchi T."/>
            <person name="Morono Y."/>
            <person name="Uchiyama I."/>
            <person name="Ito T."/>
            <person name="Fujiyama A."/>
            <person name="Inagaki F."/>
            <person name="Takami H."/>
        </authorList>
    </citation>
    <scope>NUCLEOTIDE SEQUENCE</scope>
    <source>
        <strain evidence="1">Expedition CK06-06</strain>
    </source>
</reference>